<proteinExistence type="predicted"/>
<accession>A0A5E8BXV8</accession>
<dbReference type="GO" id="GO:0005737">
    <property type="term" value="C:cytoplasm"/>
    <property type="evidence" value="ECO:0007669"/>
    <property type="project" value="UniProtKB-SubCell"/>
</dbReference>
<evidence type="ECO:0000256" key="2">
    <source>
        <dbReference type="ARBA" id="ARBA00004496"/>
    </source>
</evidence>
<evidence type="ECO:0000256" key="3">
    <source>
        <dbReference type="ARBA" id="ARBA00022490"/>
    </source>
</evidence>
<comment type="subcellular location">
    <subcellularLocation>
        <location evidence="2">Cytoplasm</location>
    </subcellularLocation>
    <subcellularLocation>
        <location evidence="1">Nucleus</location>
    </subcellularLocation>
</comment>
<evidence type="ECO:0000256" key="6">
    <source>
        <dbReference type="SAM" id="MobiDB-lite"/>
    </source>
</evidence>
<dbReference type="GeneID" id="43583763"/>
<dbReference type="PANTHER" id="PTHR15651:SF7">
    <property type="entry name" value="ARMADILLO REPEAT-CONTAINING PROTEIN 8"/>
    <property type="match status" value="1"/>
</dbReference>
<organism evidence="7 8">
    <name type="scientific">Magnusiomyces paraingens</name>
    <dbReference type="NCBI Taxonomy" id="2606893"/>
    <lineage>
        <taxon>Eukaryota</taxon>
        <taxon>Fungi</taxon>
        <taxon>Dikarya</taxon>
        <taxon>Ascomycota</taxon>
        <taxon>Saccharomycotina</taxon>
        <taxon>Dipodascomycetes</taxon>
        <taxon>Dipodascales</taxon>
        <taxon>Dipodascaceae</taxon>
        <taxon>Magnusiomyces</taxon>
    </lineage>
</organism>
<dbReference type="AlphaFoldDB" id="A0A5E8BXV8"/>
<feature type="region of interest" description="Disordered" evidence="6">
    <location>
        <begin position="618"/>
        <end position="643"/>
    </location>
</feature>
<evidence type="ECO:0000313" key="7">
    <source>
        <dbReference type="EMBL" id="VVT56304.1"/>
    </source>
</evidence>
<evidence type="ECO:0000256" key="1">
    <source>
        <dbReference type="ARBA" id="ARBA00004123"/>
    </source>
</evidence>
<dbReference type="GO" id="GO:0043161">
    <property type="term" value="P:proteasome-mediated ubiquitin-dependent protein catabolic process"/>
    <property type="evidence" value="ECO:0007669"/>
    <property type="project" value="TreeGrafter"/>
</dbReference>
<reference evidence="7 8" key="1">
    <citation type="submission" date="2019-09" db="EMBL/GenBank/DDBJ databases">
        <authorList>
            <person name="Brejova B."/>
        </authorList>
    </citation>
    <scope>NUCLEOTIDE SEQUENCE [LARGE SCALE GENOMIC DNA]</scope>
</reference>
<dbReference type="GO" id="GO:0034657">
    <property type="term" value="C:GID complex"/>
    <property type="evidence" value="ECO:0007669"/>
    <property type="project" value="TreeGrafter"/>
</dbReference>
<gene>
    <name evidence="7" type="ORF">SAPINGB_P004948</name>
</gene>
<dbReference type="Gene3D" id="1.25.10.10">
    <property type="entry name" value="Leucine-rich Repeat Variant"/>
    <property type="match status" value="3"/>
</dbReference>
<evidence type="ECO:0000313" key="8">
    <source>
        <dbReference type="Proteomes" id="UP000398389"/>
    </source>
</evidence>
<dbReference type="InterPro" id="IPR011989">
    <property type="entry name" value="ARM-like"/>
</dbReference>
<evidence type="ECO:0000256" key="5">
    <source>
        <dbReference type="ARBA" id="ARBA00023242"/>
    </source>
</evidence>
<dbReference type="InterPro" id="IPR000225">
    <property type="entry name" value="Armadillo"/>
</dbReference>
<keyword evidence="5" id="KW-0539">Nucleus</keyword>
<keyword evidence="8" id="KW-1185">Reference proteome</keyword>
<keyword evidence="3" id="KW-0963">Cytoplasm</keyword>
<name>A0A5E8BXV8_9ASCO</name>
<dbReference type="InterPro" id="IPR016024">
    <property type="entry name" value="ARM-type_fold"/>
</dbReference>
<dbReference type="OrthoDB" id="5559898at2759"/>
<keyword evidence="4" id="KW-0677">Repeat</keyword>
<protein>
    <submittedName>
        <fullName evidence="7">Uncharacterized protein</fullName>
    </submittedName>
</protein>
<dbReference type="SUPFAM" id="SSF48371">
    <property type="entry name" value="ARM repeat"/>
    <property type="match status" value="1"/>
</dbReference>
<dbReference type="RefSeq" id="XP_031855554.1">
    <property type="nucleotide sequence ID" value="XM_031999663.1"/>
</dbReference>
<dbReference type="EMBL" id="CABVLU010000004">
    <property type="protein sequence ID" value="VVT56304.1"/>
    <property type="molecule type" value="Genomic_DNA"/>
</dbReference>
<sequence length="850" mass="93177">MIVPREIADQIQSQASSPASQLVLIKQLRNAIVGHDDEKLEHASTNAIPVLLSIISSPTAPLPNRVEAATTIASFAIGTEEIIEAVIKHPVLDTMVAILSPDLAPEMLASALRTLSAILEVRPSPSVISRSPTLVPALSAILYSPKTSINVLNLTCDLIPQLGSTKLSIMALAPLTLPLIQRIEALAKKSHLTVVAFFLESALFAFSHILTADQALFLLNADKSPETSQRALKILGYFTPTQFIASLLRLTRNPSAGVNVAAIAALTKLQYYATDPAQKRSLSQPLLPALIPYILDQGNATLSTNTSSDIGLIPSSSPPNTRVFRTFAILCRDDKAISILALEAGVIKRLADIIKTADTVNWTNSELISECLLGLAAMSLHDHIFRQQVILTGVLIPMLQFMLAKPENPISAAAFGLRKIKIASCHLIRALARSISLLRTSLTTIDIVDGIYGLLKADPHEVVRAYERLYGPDFEDKEQALNDELGIKSAVMAAVCNLIPEFSALREPMVERGFLELILEGAHNSYPPLRLNSLWALKHVIYALPLERKAEVMNGLSAEYIMDLCRDKEPQIQEQALCFLRNFIYSKNLDMLVTLFDSIGIENFLNMIEDKIVENTDPEYLDQTPGSVNTSAQDEEDDNDNDDKTNQAIYEVALETNPFDLPPPSNPGSLPPLPRQSPELFRWGSSTSQAAMLATKLDQRSLILIAAEYVLVHLAAISDTYKDTILGHPRLMNRLLPLLRHRAAEVKVACCWILINLTYCEEYVAVPIQIPPGASAETVAAVTAPSTEENLAAAAQREAALQHERSVRQRVKQLAKLGFQDRIKTTMNDGTLDVAQRAKYALSLMEKYSE</sequence>
<dbReference type="InterPro" id="IPR038739">
    <property type="entry name" value="ARMC8/Vid28"/>
</dbReference>
<dbReference type="Proteomes" id="UP000398389">
    <property type="component" value="Unassembled WGS sequence"/>
</dbReference>
<dbReference type="PANTHER" id="PTHR15651">
    <property type="entry name" value="ARMADILLO REPEAT-CONTAINING PROTEIN 8"/>
    <property type="match status" value="1"/>
</dbReference>
<evidence type="ECO:0000256" key="4">
    <source>
        <dbReference type="ARBA" id="ARBA00022737"/>
    </source>
</evidence>
<dbReference type="SMART" id="SM00185">
    <property type="entry name" value="ARM"/>
    <property type="match status" value="4"/>
</dbReference>
<dbReference type="GO" id="GO:0005634">
    <property type="term" value="C:nucleus"/>
    <property type="evidence" value="ECO:0007669"/>
    <property type="project" value="UniProtKB-SubCell"/>
</dbReference>